<feature type="region of interest" description="Disordered" evidence="1">
    <location>
        <begin position="627"/>
        <end position="696"/>
    </location>
</feature>
<dbReference type="Pfam" id="PF00027">
    <property type="entry name" value="cNMP_binding"/>
    <property type="match status" value="2"/>
</dbReference>
<reference evidence="3 4" key="1">
    <citation type="journal article" date="2015" name="Genome Biol. Evol.">
        <title>Comparative Genomics of a Bacterivorous Green Alga Reveals Evolutionary Causalities and Consequences of Phago-Mixotrophic Mode of Nutrition.</title>
        <authorList>
            <person name="Burns J.A."/>
            <person name="Paasch A."/>
            <person name="Narechania A."/>
            <person name="Kim E."/>
        </authorList>
    </citation>
    <scope>NUCLEOTIDE SEQUENCE [LARGE SCALE GENOMIC DNA]</scope>
    <source>
        <strain evidence="3 4">PLY_AMNH</strain>
    </source>
</reference>
<dbReference type="AlphaFoldDB" id="A0AAE0FZB4"/>
<dbReference type="Proteomes" id="UP001190700">
    <property type="component" value="Unassembled WGS sequence"/>
</dbReference>
<dbReference type="InterPro" id="IPR018490">
    <property type="entry name" value="cNMP-bd_dom_sf"/>
</dbReference>
<dbReference type="PROSITE" id="PS50042">
    <property type="entry name" value="CNMP_BINDING_3"/>
    <property type="match status" value="2"/>
</dbReference>
<dbReference type="EMBL" id="LGRX02011597">
    <property type="protein sequence ID" value="KAK3268769.1"/>
    <property type="molecule type" value="Genomic_DNA"/>
</dbReference>
<evidence type="ECO:0000256" key="1">
    <source>
        <dbReference type="SAM" id="MobiDB-lite"/>
    </source>
</evidence>
<organism evidence="3 4">
    <name type="scientific">Cymbomonas tetramitiformis</name>
    <dbReference type="NCBI Taxonomy" id="36881"/>
    <lineage>
        <taxon>Eukaryota</taxon>
        <taxon>Viridiplantae</taxon>
        <taxon>Chlorophyta</taxon>
        <taxon>Pyramimonadophyceae</taxon>
        <taxon>Pyramimonadales</taxon>
        <taxon>Pyramimonadaceae</taxon>
        <taxon>Cymbomonas</taxon>
    </lineage>
</organism>
<keyword evidence="4" id="KW-1185">Reference proteome</keyword>
<feature type="compositionally biased region" description="Polar residues" evidence="1">
    <location>
        <begin position="646"/>
        <end position="656"/>
    </location>
</feature>
<dbReference type="PANTHER" id="PTHR23011">
    <property type="entry name" value="CYCLIC NUCLEOTIDE-BINDING DOMAIN CONTAINING PROTEIN"/>
    <property type="match status" value="1"/>
</dbReference>
<dbReference type="SUPFAM" id="SSF51206">
    <property type="entry name" value="cAMP-binding domain-like"/>
    <property type="match status" value="3"/>
</dbReference>
<feature type="compositionally biased region" description="Basic and acidic residues" evidence="1">
    <location>
        <begin position="633"/>
        <end position="645"/>
    </location>
</feature>
<evidence type="ECO:0000259" key="2">
    <source>
        <dbReference type="PROSITE" id="PS50042"/>
    </source>
</evidence>
<dbReference type="InterPro" id="IPR000595">
    <property type="entry name" value="cNMP-bd_dom"/>
</dbReference>
<feature type="region of interest" description="Disordered" evidence="1">
    <location>
        <begin position="722"/>
        <end position="755"/>
    </location>
</feature>
<accession>A0AAE0FZB4</accession>
<dbReference type="SMART" id="SM00100">
    <property type="entry name" value="cNMP"/>
    <property type="match status" value="2"/>
</dbReference>
<feature type="domain" description="Cyclic nucleotide-binding" evidence="2">
    <location>
        <begin position="454"/>
        <end position="607"/>
    </location>
</feature>
<feature type="compositionally biased region" description="Polar residues" evidence="1">
    <location>
        <begin position="514"/>
        <end position="533"/>
    </location>
</feature>
<dbReference type="Gene3D" id="2.60.120.10">
    <property type="entry name" value="Jelly Rolls"/>
    <property type="match status" value="3"/>
</dbReference>
<feature type="domain" description="Cyclic nucleotide-binding" evidence="2">
    <location>
        <begin position="307"/>
        <end position="434"/>
    </location>
</feature>
<sequence>MTQSTLHMDCVMDGFKHVDPRKGLNLGEQFSLPDWLRKDTFSALASVRPCDVRGVEGVPVRYTIEAIASLLKEWTLFCDIPQDGLTQLATKVLVERPGYGGVVTHIGDESVTFRLLLEGSVSCHHHDQTHIEDGSLDEAIQNWQCWHACAHPARTRPGLWNLLMRNSAEQAAQLGKEHVDNNEKGVKKKKSKLQVLKRGPLLSRMTLMRMGNSQEKDAQRARGNQPLDYFLVGMAFGQPPFAGGTGCPVTLFSDSPETTFLTLTKAEIDKVLIWYHSRVQIAHLLQMSQLQPHDLDVLVNLTKKNRFLSTLERKVHMEVCRSLRYTRVAAGVPCFLKGDVGDSFYIILSGSMAIQDPDTDFGHDMDQHEIRGLGIIPSRGKLLKMLVTGDSFGELALMEPPDSEGGLGKRAASIIACTDCELMLVHREDFQLILNSSMISDMSQKILFLQSMPVLEKAPRHQLNALACNMEVRSLPTGTVLAVEGKPADHMFFIKSGFVKLHSSSTELARPQKQPANRKSASQSPAAEKQASNAKRECRVKGVWKKLSEYEVVAETDNSPVDISMLGPGEMCGEYAVLHAGMHTMTAVALTTVEVYSMSAEEFKVAMTKLQVMNEMKDLSEMKQRWHLGQTKETLDRRTDQRKQQLEQQPTYTANTWRGPELPRSQSVPVDAGLDRDKTNGYLRTPPSLAKKAETARSMRAFHGQSPLDSRSSGGFSPIFRLRSNPLEQGSSRRELLPLSRSEASIGQQTSGEAAGEISVDDEILALKGFNDVILKMNNRQSQGRRWGHWTPQVDPPASIAEIQKGVNYNLASLMTPVGTVDKLLRPAISGGYVTPIQYPKRLEMRTGLWKSKPVVSTVSPNDRKAQAKIAISERDEKTAEVKQNISRFFGR</sequence>
<protein>
    <recommendedName>
        <fullName evidence="2">Cyclic nucleotide-binding domain-containing protein</fullName>
    </recommendedName>
</protein>
<feature type="region of interest" description="Disordered" evidence="1">
    <location>
        <begin position="505"/>
        <end position="535"/>
    </location>
</feature>
<dbReference type="CDD" id="cd00038">
    <property type="entry name" value="CAP_ED"/>
    <property type="match status" value="2"/>
</dbReference>
<evidence type="ECO:0000313" key="4">
    <source>
        <dbReference type="Proteomes" id="UP001190700"/>
    </source>
</evidence>
<name>A0AAE0FZB4_9CHLO</name>
<comment type="caution">
    <text evidence="3">The sequence shown here is derived from an EMBL/GenBank/DDBJ whole genome shotgun (WGS) entry which is preliminary data.</text>
</comment>
<dbReference type="PANTHER" id="PTHR23011:SF28">
    <property type="entry name" value="CYCLIC NUCLEOTIDE-BINDING DOMAIN CONTAINING PROTEIN"/>
    <property type="match status" value="1"/>
</dbReference>
<gene>
    <name evidence="3" type="ORF">CYMTET_22746</name>
</gene>
<proteinExistence type="predicted"/>
<dbReference type="InterPro" id="IPR014710">
    <property type="entry name" value="RmlC-like_jellyroll"/>
</dbReference>
<evidence type="ECO:0000313" key="3">
    <source>
        <dbReference type="EMBL" id="KAK3268769.1"/>
    </source>
</evidence>